<dbReference type="Proteomes" id="UP000653454">
    <property type="component" value="Unassembled WGS sequence"/>
</dbReference>
<keyword evidence="3" id="KW-1185">Reference proteome</keyword>
<evidence type="ECO:0000256" key="1">
    <source>
        <dbReference type="SAM" id="Coils"/>
    </source>
</evidence>
<sequence>MLEEFEEVKSAMSFMSGQYDDLHKKTDEMCKKVSVMEHKLDQFEQQNSRISQLERKVDDMEQQARQNNVELSNLPEKRGENLLSIVKTIGDNINHPLAPQDVVSAHRVPQANPTSTQPKNVIVKLATRELKDNFVSAARKVKGKLTSESLNIPGLQQKVYVNEHLTLKNK</sequence>
<organism evidence="2 3">
    <name type="scientific">Plutella xylostella</name>
    <name type="common">Diamondback moth</name>
    <name type="synonym">Plutella maculipennis</name>
    <dbReference type="NCBI Taxonomy" id="51655"/>
    <lineage>
        <taxon>Eukaryota</taxon>
        <taxon>Metazoa</taxon>
        <taxon>Ecdysozoa</taxon>
        <taxon>Arthropoda</taxon>
        <taxon>Hexapoda</taxon>
        <taxon>Insecta</taxon>
        <taxon>Pterygota</taxon>
        <taxon>Neoptera</taxon>
        <taxon>Endopterygota</taxon>
        <taxon>Lepidoptera</taxon>
        <taxon>Glossata</taxon>
        <taxon>Ditrysia</taxon>
        <taxon>Yponomeutoidea</taxon>
        <taxon>Plutellidae</taxon>
        <taxon>Plutella</taxon>
    </lineage>
</organism>
<gene>
    <name evidence="2" type="ORF">PLXY2_LOCUS16120</name>
</gene>
<reference evidence="2" key="1">
    <citation type="submission" date="2020-11" db="EMBL/GenBank/DDBJ databases">
        <authorList>
            <person name="Whiteford S."/>
        </authorList>
    </citation>
    <scope>NUCLEOTIDE SEQUENCE</scope>
</reference>
<name>A0A8S4GB40_PLUXY</name>
<dbReference type="PANTHER" id="PTHR11505">
    <property type="entry name" value="L1 TRANSPOSABLE ELEMENT-RELATED"/>
    <property type="match status" value="1"/>
</dbReference>
<feature type="coiled-coil region" evidence="1">
    <location>
        <begin position="36"/>
        <end position="70"/>
    </location>
</feature>
<dbReference type="AlphaFoldDB" id="A0A8S4GB40"/>
<comment type="caution">
    <text evidence="2">The sequence shown here is derived from an EMBL/GenBank/DDBJ whole genome shotgun (WGS) entry which is preliminary data.</text>
</comment>
<keyword evidence="1" id="KW-0175">Coiled coil</keyword>
<dbReference type="Gene3D" id="3.30.70.1820">
    <property type="entry name" value="L1 transposable element, RRM domain"/>
    <property type="match status" value="1"/>
</dbReference>
<dbReference type="EMBL" id="CAJHNJ030000437">
    <property type="protein sequence ID" value="CAG9137866.1"/>
    <property type="molecule type" value="Genomic_DNA"/>
</dbReference>
<accession>A0A8S4GB40</accession>
<evidence type="ECO:0000313" key="3">
    <source>
        <dbReference type="Proteomes" id="UP000653454"/>
    </source>
</evidence>
<proteinExistence type="predicted"/>
<evidence type="ECO:0000313" key="2">
    <source>
        <dbReference type="EMBL" id="CAG9137866.1"/>
    </source>
</evidence>
<protein>
    <submittedName>
        <fullName evidence="2">(diamondback moth) hypothetical protein</fullName>
    </submittedName>
</protein>
<dbReference type="InterPro" id="IPR004244">
    <property type="entry name" value="Transposase_22"/>
</dbReference>